<name>A0A928WYE0_LEPEC</name>
<evidence type="ECO:0000256" key="1">
    <source>
        <dbReference type="SAM" id="MobiDB-lite"/>
    </source>
</evidence>
<keyword evidence="3" id="KW-1185">Reference proteome</keyword>
<feature type="region of interest" description="Disordered" evidence="1">
    <location>
        <begin position="1"/>
        <end position="34"/>
    </location>
</feature>
<proteinExistence type="predicted"/>
<dbReference type="EMBL" id="JADEXP010000013">
    <property type="protein sequence ID" value="MBE9065602.1"/>
    <property type="molecule type" value="Genomic_DNA"/>
</dbReference>
<evidence type="ECO:0000313" key="3">
    <source>
        <dbReference type="Proteomes" id="UP000615026"/>
    </source>
</evidence>
<protein>
    <submittedName>
        <fullName evidence="2">Uncharacterized protein</fullName>
    </submittedName>
</protein>
<gene>
    <name evidence="2" type="ORF">IQ260_02940</name>
</gene>
<dbReference type="Proteomes" id="UP000615026">
    <property type="component" value="Unassembled WGS sequence"/>
</dbReference>
<reference evidence="2" key="1">
    <citation type="submission" date="2020-10" db="EMBL/GenBank/DDBJ databases">
        <authorList>
            <person name="Castelo-Branco R."/>
            <person name="Eusebio N."/>
            <person name="Adriana R."/>
            <person name="Vieira A."/>
            <person name="Brugerolle De Fraissinette N."/>
            <person name="Rezende De Castro R."/>
            <person name="Schneider M.P."/>
            <person name="Vasconcelos V."/>
            <person name="Leao P.N."/>
        </authorList>
    </citation>
    <scope>NUCLEOTIDE SEQUENCE</scope>
    <source>
        <strain evidence="2">LEGE 11479</strain>
    </source>
</reference>
<accession>A0A928WYE0</accession>
<comment type="caution">
    <text evidence="2">The sequence shown here is derived from an EMBL/GenBank/DDBJ whole genome shotgun (WGS) entry which is preliminary data.</text>
</comment>
<feature type="non-terminal residue" evidence="2">
    <location>
        <position position="1"/>
    </location>
</feature>
<evidence type="ECO:0000313" key="2">
    <source>
        <dbReference type="EMBL" id="MBE9065602.1"/>
    </source>
</evidence>
<dbReference type="AlphaFoldDB" id="A0A928WYE0"/>
<sequence>RGCQAEGDVNGQVVNAGRGGLPSNPYESLSGDGIQEDILPAGQTTAQQPALETLPETIAETIVEAQGWGKNAQGDVVLVTENPTYHSACQRTFAGAS</sequence>
<dbReference type="RefSeq" id="WP_322744884.1">
    <property type="nucleotide sequence ID" value="NZ_JADEXP010000013.1"/>
</dbReference>
<organism evidence="2 3">
    <name type="scientific">Leptolyngbya cf. ectocarpi LEGE 11479</name>
    <dbReference type="NCBI Taxonomy" id="1828722"/>
    <lineage>
        <taxon>Bacteria</taxon>
        <taxon>Bacillati</taxon>
        <taxon>Cyanobacteriota</taxon>
        <taxon>Cyanophyceae</taxon>
        <taxon>Leptolyngbyales</taxon>
        <taxon>Leptolyngbyaceae</taxon>
        <taxon>Leptolyngbya group</taxon>
        <taxon>Leptolyngbya</taxon>
    </lineage>
</organism>